<proteinExistence type="predicted"/>
<evidence type="ECO:0000313" key="3">
    <source>
        <dbReference type="EMBL" id="NYE74006.1"/>
    </source>
</evidence>
<dbReference type="PRINTS" id="PR00145">
    <property type="entry name" value="ARGSUCLYASE"/>
</dbReference>
<dbReference type="SUPFAM" id="SSF48557">
    <property type="entry name" value="L-aspartase-like"/>
    <property type="match status" value="1"/>
</dbReference>
<dbReference type="SMART" id="SM00998">
    <property type="entry name" value="ADSL_C"/>
    <property type="match status" value="1"/>
</dbReference>
<protein>
    <submittedName>
        <fullName evidence="3">Adenylosuccinate lyase</fullName>
    </submittedName>
</protein>
<evidence type="ECO:0000256" key="1">
    <source>
        <dbReference type="ARBA" id="ARBA00023239"/>
    </source>
</evidence>
<dbReference type="InterPro" id="IPR024083">
    <property type="entry name" value="Fumarase/histidase_N"/>
</dbReference>
<dbReference type="RefSeq" id="WP_179755964.1">
    <property type="nucleotide sequence ID" value="NZ_JACCBU010000001.1"/>
</dbReference>
<dbReference type="Proteomes" id="UP000569914">
    <property type="component" value="Unassembled WGS sequence"/>
</dbReference>
<sequence>MTTSIADLFDLRAKRQRWLDVEAALAQAEADAGLVPPEAAAAITEQADISKIDEAALAEAEQTTGHVMVPLVTALAELVGPEHGGWVHWGATTQNIQQSGDTVGLRAAHAILTARIERILGLLADLAETHAATAMAGRTHGQHAVPITFGYKAAVWADIMLRHRQRLREIEPRLFVSMTGGAAGTFATFGELGPAIQRGVAERIGLAPMAVPSRSIADHFAEWVSLLALIAATAQSIAEEVVRLMSAEFCEVEEALPATDVGSSTMPQKRNAKASMAIITAAAKARALAPLAVEATIQAHEVDGARYATMDHALEQSATLLDEILERLEGLLSGLRVHPQRMRENLDLTRGLITAEAVMMRLAERIGRQQAHSLVHDAATEASSTDQPFEQVLAADPTITALLSRHEVHELLDPERHLGLSETLATETATRVRAELRAAVEGDPPRSVRSPSS</sequence>
<dbReference type="Gene3D" id="1.10.275.10">
    <property type="entry name" value="Fumarase/aspartase (N-terminal domain)"/>
    <property type="match status" value="1"/>
</dbReference>
<evidence type="ECO:0000313" key="4">
    <source>
        <dbReference type="Proteomes" id="UP000569914"/>
    </source>
</evidence>
<gene>
    <name evidence="3" type="ORF">BKA15_005335</name>
</gene>
<dbReference type="InterPro" id="IPR020557">
    <property type="entry name" value="Fumarate_lyase_CS"/>
</dbReference>
<dbReference type="PROSITE" id="PS00163">
    <property type="entry name" value="FUMARATE_LYASES"/>
    <property type="match status" value="1"/>
</dbReference>
<dbReference type="CDD" id="cd01597">
    <property type="entry name" value="pCLME"/>
    <property type="match status" value="1"/>
</dbReference>
<evidence type="ECO:0000259" key="2">
    <source>
        <dbReference type="SMART" id="SM00998"/>
    </source>
</evidence>
<dbReference type="InterPro" id="IPR008948">
    <property type="entry name" value="L-Aspartase-like"/>
</dbReference>
<dbReference type="Pfam" id="PF10397">
    <property type="entry name" value="ADSL_C"/>
    <property type="match status" value="1"/>
</dbReference>
<name>A0A7Y9IBS8_9ACTN</name>
<dbReference type="Gene3D" id="1.20.200.10">
    <property type="entry name" value="Fumarase/aspartase (Central domain)"/>
    <property type="match status" value="1"/>
</dbReference>
<feature type="domain" description="Adenylosuccinate lyase C-terminal" evidence="2">
    <location>
        <begin position="350"/>
        <end position="429"/>
    </location>
</feature>
<dbReference type="AlphaFoldDB" id="A0A7Y9IBS8"/>
<comment type="caution">
    <text evidence="3">The sequence shown here is derived from an EMBL/GenBank/DDBJ whole genome shotgun (WGS) entry which is preliminary data.</text>
</comment>
<dbReference type="PRINTS" id="PR00149">
    <property type="entry name" value="FUMRATELYASE"/>
</dbReference>
<keyword evidence="4" id="KW-1185">Reference proteome</keyword>
<dbReference type="InterPro" id="IPR022761">
    <property type="entry name" value="Fumarate_lyase_N"/>
</dbReference>
<dbReference type="InterPro" id="IPR019468">
    <property type="entry name" value="AdenyloSucc_lyase_C"/>
</dbReference>
<keyword evidence="1 3" id="KW-0456">Lyase</keyword>
<reference evidence="3 4" key="1">
    <citation type="submission" date="2020-07" db="EMBL/GenBank/DDBJ databases">
        <title>Sequencing the genomes of 1000 actinobacteria strains.</title>
        <authorList>
            <person name="Klenk H.-P."/>
        </authorList>
    </citation>
    <scope>NUCLEOTIDE SEQUENCE [LARGE SCALE GENOMIC DNA]</scope>
    <source>
        <strain evidence="3 4">DSM 22083</strain>
    </source>
</reference>
<organism evidence="3 4">
    <name type="scientific">Microlunatus parietis</name>
    <dbReference type="NCBI Taxonomy" id="682979"/>
    <lineage>
        <taxon>Bacteria</taxon>
        <taxon>Bacillati</taxon>
        <taxon>Actinomycetota</taxon>
        <taxon>Actinomycetes</taxon>
        <taxon>Propionibacteriales</taxon>
        <taxon>Propionibacteriaceae</taxon>
        <taxon>Microlunatus</taxon>
    </lineage>
</organism>
<dbReference type="Pfam" id="PF00206">
    <property type="entry name" value="Lyase_1"/>
    <property type="match status" value="1"/>
</dbReference>
<dbReference type="InterPro" id="IPR000362">
    <property type="entry name" value="Fumarate_lyase_fam"/>
</dbReference>
<dbReference type="Gene3D" id="1.10.40.30">
    <property type="entry name" value="Fumarase/aspartase (C-terminal domain)"/>
    <property type="match status" value="1"/>
</dbReference>
<accession>A0A7Y9IBS8</accession>
<dbReference type="PANTHER" id="PTHR43172">
    <property type="entry name" value="ADENYLOSUCCINATE LYASE"/>
    <property type="match status" value="1"/>
</dbReference>
<dbReference type="EMBL" id="JACCBU010000001">
    <property type="protein sequence ID" value="NYE74006.1"/>
    <property type="molecule type" value="Genomic_DNA"/>
</dbReference>
<dbReference type="GO" id="GO:0016829">
    <property type="term" value="F:lyase activity"/>
    <property type="evidence" value="ECO:0007669"/>
    <property type="project" value="UniProtKB-KW"/>
</dbReference>